<keyword evidence="3" id="KW-1185">Reference proteome</keyword>
<evidence type="ECO:0000313" key="2">
    <source>
        <dbReference type="EMBL" id="MBW0478146.1"/>
    </source>
</evidence>
<name>A0A9Q3C8G0_9BASI</name>
<accession>A0A9Q3C8G0</accession>
<sequence>MYLLTEDCLRGNLGNKYWEEIFSFHEHTRKGLYDQTIWTQEDLYMDNMDLLGEILIGKNMDVSLNMINKAHTGAGKCNNHGNHPLGLPYGISMLYPFYGNLAISIIFLARLAI</sequence>
<evidence type="ECO:0000256" key="1">
    <source>
        <dbReference type="SAM" id="Phobius"/>
    </source>
</evidence>
<evidence type="ECO:0000313" key="3">
    <source>
        <dbReference type="Proteomes" id="UP000765509"/>
    </source>
</evidence>
<keyword evidence="1" id="KW-0472">Membrane</keyword>
<keyword evidence="1" id="KW-0812">Transmembrane</keyword>
<gene>
    <name evidence="2" type="ORF">O181_017861</name>
</gene>
<proteinExistence type="predicted"/>
<reference evidence="2" key="1">
    <citation type="submission" date="2021-03" db="EMBL/GenBank/DDBJ databases">
        <title>Draft genome sequence of rust myrtle Austropuccinia psidii MF-1, a brazilian biotype.</title>
        <authorList>
            <person name="Quecine M.C."/>
            <person name="Pachon D.M.R."/>
            <person name="Bonatelli M.L."/>
            <person name="Correr F.H."/>
            <person name="Franceschini L.M."/>
            <person name="Leite T.F."/>
            <person name="Margarido G.R.A."/>
            <person name="Almeida C.A."/>
            <person name="Ferrarezi J.A."/>
            <person name="Labate C.A."/>
        </authorList>
    </citation>
    <scope>NUCLEOTIDE SEQUENCE</scope>
    <source>
        <strain evidence="2">MF-1</strain>
    </source>
</reference>
<dbReference type="EMBL" id="AVOT02005075">
    <property type="protein sequence ID" value="MBW0478146.1"/>
    <property type="molecule type" value="Genomic_DNA"/>
</dbReference>
<organism evidence="2 3">
    <name type="scientific">Austropuccinia psidii MF-1</name>
    <dbReference type="NCBI Taxonomy" id="1389203"/>
    <lineage>
        <taxon>Eukaryota</taxon>
        <taxon>Fungi</taxon>
        <taxon>Dikarya</taxon>
        <taxon>Basidiomycota</taxon>
        <taxon>Pucciniomycotina</taxon>
        <taxon>Pucciniomycetes</taxon>
        <taxon>Pucciniales</taxon>
        <taxon>Sphaerophragmiaceae</taxon>
        <taxon>Austropuccinia</taxon>
    </lineage>
</organism>
<protein>
    <submittedName>
        <fullName evidence="2">Uncharacterized protein</fullName>
    </submittedName>
</protein>
<dbReference type="Proteomes" id="UP000765509">
    <property type="component" value="Unassembled WGS sequence"/>
</dbReference>
<comment type="caution">
    <text evidence="2">The sequence shown here is derived from an EMBL/GenBank/DDBJ whole genome shotgun (WGS) entry which is preliminary data.</text>
</comment>
<feature type="transmembrane region" description="Helical" evidence="1">
    <location>
        <begin position="93"/>
        <end position="112"/>
    </location>
</feature>
<dbReference type="AlphaFoldDB" id="A0A9Q3C8G0"/>
<keyword evidence="1" id="KW-1133">Transmembrane helix</keyword>